<accession>A0A4Z0XVC7</accession>
<reference evidence="1 2" key="1">
    <citation type="submission" date="2019-04" db="EMBL/GenBank/DDBJ databases">
        <authorList>
            <person name="Poehlein A."/>
            <person name="Bengelsdorf F.R."/>
            <person name="Duerre P."/>
            <person name="Daniel R."/>
        </authorList>
    </citation>
    <scope>NUCLEOTIDE SEQUENCE [LARGE SCALE GENOMIC DNA]</scope>
    <source>
        <strain evidence="1 2">BS-1</strain>
    </source>
</reference>
<proteinExistence type="predicted"/>
<dbReference type="InterPro" id="IPR036614">
    <property type="entry name" value="RusA-like_sf"/>
</dbReference>
<gene>
    <name evidence="1" type="ORF">CAGA_24220</name>
</gene>
<dbReference type="SUPFAM" id="SSF103084">
    <property type="entry name" value="Holliday junction resolvase RusA"/>
    <property type="match status" value="1"/>
</dbReference>
<protein>
    <submittedName>
        <fullName evidence="1">Endodeoxyribonuclease RusA</fullName>
    </submittedName>
</protein>
<name>A0A4Z0XVC7_9FIRM</name>
<evidence type="ECO:0000313" key="2">
    <source>
        <dbReference type="Proteomes" id="UP000297714"/>
    </source>
</evidence>
<dbReference type="OrthoDB" id="1934426at2"/>
<dbReference type="Proteomes" id="UP000297714">
    <property type="component" value="Unassembled WGS sequence"/>
</dbReference>
<dbReference type="Pfam" id="PF05866">
    <property type="entry name" value="RusA"/>
    <property type="match status" value="1"/>
</dbReference>
<dbReference type="InterPro" id="IPR008822">
    <property type="entry name" value="Endonuclease_RusA-like"/>
</dbReference>
<dbReference type="GO" id="GO:0006281">
    <property type="term" value="P:DNA repair"/>
    <property type="evidence" value="ECO:0007669"/>
    <property type="project" value="InterPro"/>
</dbReference>
<dbReference type="EMBL" id="SRMQ01000018">
    <property type="protein sequence ID" value="TGJ75399.1"/>
    <property type="molecule type" value="Genomic_DNA"/>
</dbReference>
<keyword evidence="2" id="KW-1185">Reference proteome</keyword>
<dbReference type="RefSeq" id="WP_135661124.1">
    <property type="nucleotide sequence ID" value="NZ_SRMQ01000018.1"/>
</dbReference>
<evidence type="ECO:0000313" key="1">
    <source>
        <dbReference type="EMBL" id="TGJ75399.1"/>
    </source>
</evidence>
<dbReference type="GO" id="GO:0000287">
    <property type="term" value="F:magnesium ion binding"/>
    <property type="evidence" value="ECO:0007669"/>
    <property type="project" value="InterPro"/>
</dbReference>
<organism evidence="1 2">
    <name type="scientific">Caproiciproducens galactitolivorans</name>
    <dbReference type="NCBI Taxonomy" id="642589"/>
    <lineage>
        <taxon>Bacteria</taxon>
        <taxon>Bacillati</taxon>
        <taxon>Bacillota</taxon>
        <taxon>Clostridia</taxon>
        <taxon>Eubacteriales</taxon>
        <taxon>Acutalibacteraceae</taxon>
        <taxon>Caproiciproducens</taxon>
    </lineage>
</organism>
<dbReference type="Gene3D" id="3.30.1330.70">
    <property type="entry name" value="Holliday junction resolvase RusA"/>
    <property type="match status" value="1"/>
</dbReference>
<comment type="caution">
    <text evidence="1">The sequence shown here is derived from an EMBL/GenBank/DDBJ whole genome shotgun (WGS) entry which is preliminary data.</text>
</comment>
<dbReference type="AlphaFoldDB" id="A0A4Z0XVC7"/>
<dbReference type="GO" id="GO:0006310">
    <property type="term" value="P:DNA recombination"/>
    <property type="evidence" value="ECO:0007669"/>
    <property type="project" value="InterPro"/>
</dbReference>
<sequence>MIKFTIPFPPITKKNHQQIRRNRSTGKPFIAQSNQYRDYENACLLAIQGRYRINIDYPINLTALFYMPTQRRVDLVNLIEALQDILVAAHVLSDDNCKIVVSTDGSRVLYDKEHPRTEVIISEAKV</sequence>